<proteinExistence type="predicted"/>
<protein>
    <submittedName>
        <fullName evidence="2">Uncharacterized protein</fullName>
    </submittedName>
</protein>
<feature type="region of interest" description="Disordered" evidence="1">
    <location>
        <begin position="1"/>
        <end position="20"/>
    </location>
</feature>
<accession>A0A2P6N9Z8</accession>
<dbReference type="AlphaFoldDB" id="A0A2P6N9Z8"/>
<comment type="caution">
    <text evidence="2">The sequence shown here is derived from an EMBL/GenBank/DDBJ whole genome shotgun (WGS) entry which is preliminary data.</text>
</comment>
<name>A0A2P6N9Z8_9EUKA</name>
<organism evidence="2 3">
    <name type="scientific">Planoprotostelium fungivorum</name>
    <dbReference type="NCBI Taxonomy" id="1890364"/>
    <lineage>
        <taxon>Eukaryota</taxon>
        <taxon>Amoebozoa</taxon>
        <taxon>Evosea</taxon>
        <taxon>Variosea</taxon>
        <taxon>Cavosteliida</taxon>
        <taxon>Cavosteliaceae</taxon>
        <taxon>Planoprotostelium</taxon>
    </lineage>
</organism>
<gene>
    <name evidence="2" type="ORF">PROFUN_11513</name>
</gene>
<dbReference type="EMBL" id="MDYQ01000138">
    <property type="protein sequence ID" value="PRP80773.1"/>
    <property type="molecule type" value="Genomic_DNA"/>
</dbReference>
<dbReference type="Proteomes" id="UP000241769">
    <property type="component" value="Unassembled WGS sequence"/>
</dbReference>
<sequence>MSSGSKFRNSEPSALSHTSTPPPLLYVEMLSWQHVLGHPAANQAFVV</sequence>
<evidence type="ECO:0000313" key="2">
    <source>
        <dbReference type="EMBL" id="PRP80773.1"/>
    </source>
</evidence>
<evidence type="ECO:0000313" key="3">
    <source>
        <dbReference type="Proteomes" id="UP000241769"/>
    </source>
</evidence>
<keyword evidence="3" id="KW-1185">Reference proteome</keyword>
<feature type="compositionally biased region" description="Polar residues" evidence="1">
    <location>
        <begin position="1"/>
        <end position="19"/>
    </location>
</feature>
<evidence type="ECO:0000256" key="1">
    <source>
        <dbReference type="SAM" id="MobiDB-lite"/>
    </source>
</evidence>
<reference evidence="2 3" key="1">
    <citation type="journal article" date="2018" name="Genome Biol. Evol.">
        <title>Multiple Roots of Fruiting Body Formation in Amoebozoa.</title>
        <authorList>
            <person name="Hillmann F."/>
            <person name="Forbes G."/>
            <person name="Novohradska S."/>
            <person name="Ferling I."/>
            <person name="Riege K."/>
            <person name="Groth M."/>
            <person name="Westermann M."/>
            <person name="Marz M."/>
            <person name="Spaller T."/>
            <person name="Winckler T."/>
            <person name="Schaap P."/>
            <person name="Glockner G."/>
        </authorList>
    </citation>
    <scope>NUCLEOTIDE SEQUENCE [LARGE SCALE GENOMIC DNA]</scope>
    <source>
        <strain evidence="2 3">Jena</strain>
    </source>
</reference>
<dbReference type="InParanoid" id="A0A2P6N9Z8"/>